<evidence type="ECO:0008006" key="5">
    <source>
        <dbReference type="Google" id="ProtNLM"/>
    </source>
</evidence>
<feature type="transmembrane region" description="Helical" evidence="1">
    <location>
        <begin position="84"/>
        <end position="101"/>
    </location>
</feature>
<keyword evidence="2" id="KW-0732">Signal</keyword>
<evidence type="ECO:0000256" key="2">
    <source>
        <dbReference type="SAM" id="SignalP"/>
    </source>
</evidence>
<feature type="transmembrane region" description="Helical" evidence="1">
    <location>
        <begin position="195"/>
        <end position="221"/>
    </location>
</feature>
<keyword evidence="1" id="KW-0812">Transmembrane</keyword>
<keyword evidence="1" id="KW-1133">Transmembrane helix</keyword>
<name>A0A1H6RV81_9BACT</name>
<accession>A0A1H6RV81</accession>
<keyword evidence="4" id="KW-1185">Reference proteome</keyword>
<feature type="transmembrane region" description="Helical" evidence="1">
    <location>
        <begin position="320"/>
        <end position="341"/>
    </location>
</feature>
<feature type="transmembrane region" description="Helical" evidence="1">
    <location>
        <begin position="348"/>
        <end position="364"/>
    </location>
</feature>
<feature type="transmembrane region" description="Helical" evidence="1">
    <location>
        <begin position="400"/>
        <end position="419"/>
    </location>
</feature>
<feature type="signal peptide" evidence="2">
    <location>
        <begin position="1"/>
        <end position="31"/>
    </location>
</feature>
<evidence type="ECO:0000313" key="3">
    <source>
        <dbReference type="EMBL" id="SEI59758.1"/>
    </source>
</evidence>
<dbReference type="STRING" id="408657.SAMN04487995_1566"/>
<gene>
    <name evidence="3" type="ORF">SAMN04487995_1566</name>
</gene>
<dbReference type="AlphaFoldDB" id="A0A1H6RV81"/>
<proteinExistence type="predicted"/>
<dbReference type="Proteomes" id="UP000199532">
    <property type="component" value="Unassembled WGS sequence"/>
</dbReference>
<organism evidence="3 4">
    <name type="scientific">Dyadobacter koreensis</name>
    <dbReference type="NCBI Taxonomy" id="408657"/>
    <lineage>
        <taxon>Bacteria</taxon>
        <taxon>Pseudomonadati</taxon>
        <taxon>Bacteroidota</taxon>
        <taxon>Cytophagia</taxon>
        <taxon>Cytophagales</taxon>
        <taxon>Spirosomataceae</taxon>
        <taxon>Dyadobacter</taxon>
    </lineage>
</organism>
<evidence type="ECO:0000313" key="4">
    <source>
        <dbReference type="Proteomes" id="UP000199532"/>
    </source>
</evidence>
<reference evidence="3 4" key="1">
    <citation type="submission" date="2016-10" db="EMBL/GenBank/DDBJ databases">
        <authorList>
            <person name="de Groot N.N."/>
        </authorList>
    </citation>
    <scope>NUCLEOTIDE SEQUENCE [LARGE SCALE GENOMIC DNA]</scope>
    <source>
        <strain evidence="3 4">DSM 19938</strain>
    </source>
</reference>
<feature type="transmembrane region" description="Helical" evidence="1">
    <location>
        <begin position="439"/>
        <end position="460"/>
    </location>
</feature>
<sequence>MIKFSTFTSMQRKLLLSTISAFALLFFVSSAGINGSNDGSHFALAKSIYYNQSTEIKPFFNYVKCCDYAVKNGKLYSDRLPGNALLMMPFLAYSNLLKLIGLSHLGQKFETDLVAVTLLPNLCALLGLVVLFLLFRQSGFDFFISLLSTIIYGLATLHWLEATHLFSHMPSLLFVLTAIYITFSVNDVQKNQNLVYMATALVGFSTLIELQNILFLGPVYLYFLVTMGRRDFLNYKKWLPVFIKSITIAGFFIGCLLFYNYLTFDEFILKSNTYNPNFPEEKSFSESLGGDFVAGLGKLLIDFANLDLYYKWYEGKNNDISGLLITSPILWISMIGFFLFVKKAPYKALLFIALITISILIGAFHKTALVRHIFTIQPFFFFPFAYSLQSVLRSEKYRKPGMIMITILFLISTARIYYINATFWGHGGSRDFPQFKTELPFFIIFYISLIGIVWLCRSYLRSSEKIITSSRS</sequence>
<feature type="chain" id="PRO_5011794437" description="Glycosyltransferase RgtA/B/C/D-like domain-containing protein" evidence="2">
    <location>
        <begin position="32"/>
        <end position="472"/>
    </location>
</feature>
<feature type="transmembrane region" description="Helical" evidence="1">
    <location>
        <begin position="142"/>
        <end position="160"/>
    </location>
</feature>
<evidence type="ECO:0000256" key="1">
    <source>
        <dbReference type="SAM" id="Phobius"/>
    </source>
</evidence>
<keyword evidence="1" id="KW-0472">Membrane</keyword>
<protein>
    <recommendedName>
        <fullName evidence="5">Glycosyltransferase RgtA/B/C/D-like domain-containing protein</fullName>
    </recommendedName>
</protein>
<feature type="transmembrane region" description="Helical" evidence="1">
    <location>
        <begin position="370"/>
        <end position="388"/>
    </location>
</feature>
<feature type="transmembrane region" description="Helical" evidence="1">
    <location>
        <begin position="165"/>
        <end position="183"/>
    </location>
</feature>
<dbReference type="EMBL" id="FNXY01000002">
    <property type="protein sequence ID" value="SEI59758.1"/>
    <property type="molecule type" value="Genomic_DNA"/>
</dbReference>
<feature type="transmembrane region" description="Helical" evidence="1">
    <location>
        <begin position="113"/>
        <end position="136"/>
    </location>
</feature>
<feature type="transmembrane region" description="Helical" evidence="1">
    <location>
        <begin position="241"/>
        <end position="262"/>
    </location>
</feature>